<reference evidence="4 5" key="1">
    <citation type="submission" date="2015-09" db="EMBL/GenBank/DDBJ databases">
        <title>Draft genome of a European isolate of the apple canker pathogen Neonectria ditissima.</title>
        <authorList>
            <person name="Gomez-Cortecero A."/>
            <person name="Harrison R.J."/>
            <person name="Armitage A.D."/>
        </authorList>
    </citation>
    <scope>NUCLEOTIDE SEQUENCE [LARGE SCALE GENOMIC DNA]</scope>
    <source>
        <strain evidence="4 5">R09/05</strain>
    </source>
</reference>
<keyword evidence="3" id="KW-1133">Transmembrane helix</keyword>
<dbReference type="GO" id="GO:0005783">
    <property type="term" value="C:endoplasmic reticulum"/>
    <property type="evidence" value="ECO:0007669"/>
    <property type="project" value="TreeGrafter"/>
</dbReference>
<feature type="transmembrane region" description="Helical" evidence="3">
    <location>
        <begin position="526"/>
        <end position="546"/>
    </location>
</feature>
<name>A0A0P7BVQ7_9HYPO</name>
<dbReference type="AlphaFoldDB" id="A0A0P7BVQ7"/>
<proteinExistence type="predicted"/>
<feature type="region of interest" description="Disordered" evidence="2">
    <location>
        <begin position="388"/>
        <end position="412"/>
    </location>
</feature>
<keyword evidence="5" id="KW-1185">Reference proteome</keyword>
<evidence type="ECO:0000256" key="1">
    <source>
        <dbReference type="ARBA" id="ARBA00023136"/>
    </source>
</evidence>
<evidence type="ECO:0000256" key="2">
    <source>
        <dbReference type="SAM" id="MobiDB-lite"/>
    </source>
</evidence>
<dbReference type="InterPro" id="IPR029052">
    <property type="entry name" value="Metallo-depent_PP-like"/>
</dbReference>
<dbReference type="SUPFAM" id="SSF56300">
    <property type="entry name" value="Metallo-dependent phosphatases"/>
    <property type="match status" value="1"/>
</dbReference>
<evidence type="ECO:0000313" key="4">
    <source>
        <dbReference type="EMBL" id="KPM45864.1"/>
    </source>
</evidence>
<feature type="transmembrane region" description="Helical" evidence="3">
    <location>
        <begin position="69"/>
        <end position="87"/>
    </location>
</feature>
<comment type="caution">
    <text evidence="4">The sequence shown here is derived from an EMBL/GenBank/DDBJ whole genome shotgun (WGS) entry which is preliminary data.</text>
</comment>
<dbReference type="EMBL" id="LKCW01000004">
    <property type="protein sequence ID" value="KPM45864.1"/>
    <property type="molecule type" value="Genomic_DNA"/>
</dbReference>
<dbReference type="InterPro" id="IPR033308">
    <property type="entry name" value="PGAP5/Cdc1/Ted1"/>
</dbReference>
<protein>
    <submittedName>
        <fullName evidence="4">Uncharacterized protein</fullName>
    </submittedName>
</protein>
<dbReference type="OrthoDB" id="5977743at2759"/>
<dbReference type="PANTHER" id="PTHR13315:SF4">
    <property type="entry name" value="METALLOPHOSPHOESTERASE, ISOFORM E"/>
    <property type="match status" value="1"/>
</dbReference>
<evidence type="ECO:0000256" key="3">
    <source>
        <dbReference type="SAM" id="Phobius"/>
    </source>
</evidence>
<gene>
    <name evidence="4" type="ORF">AK830_g606</name>
</gene>
<sequence>MSRRQYQQLNSESRLPRQLQFVVHALTTGLQQTAQMLGAWVAGPGRHLAASLGAWTARRVRADLSARRLLSFPHMLVLIWIVVLMWGERWIFGSKVADCDWDNWEKWPKGTKPHRLIFLADPQLIDQHSYPGRPWPLNPLTIVITDNYLRRGYNALQHHLHPDSVFFLGDLFDGGREWKTRQGKFVDPKWGRPRSKDEAELVEEWHSKYGNDYWMEEYQRFGDIFFDNWKEGDEAPGPWQRGRKLVASLPGNHDLGFGAQVQVPLRDRFSAFFGDVNRVDVVGNHTIVSVDSLSLSASTSSYRDSKDLRPIYDPVKQFLSDVKDTKRRAVQEELNFWHGTEERLQYTHEVEELNKANLNRIPHSDVSDKAPDFPTILLTHVPLYRNPGTPCGPRREHWPPTKPQKGQGGPVIPDNRNAISVTGGYQYQNVLNEADSIKLVKSVGNVIHVFSGDDHDYCEMVHSPAKEGVREITVKSMSMAMGVPTPGFLMASLYNPVDAEGKPIPGAPEATLQTHLCLLPNQIHTYMQYAVFGIVTLVILTIRALLVPAIPLTPFAMEPAQPSPVLPVYKDKLDPPDNFRTGGRRRATSTGASSHYLPSRLTATAPRGVRTTSPGPAPGPSAPSRWQPRRGGPNAKRWGWGADGGPRIHLDNDLYDGAKSDRRVGGRKALGVVGRELWATMWRTVWMTILFWVYLTRKG</sequence>
<evidence type="ECO:0000313" key="5">
    <source>
        <dbReference type="Proteomes" id="UP000050424"/>
    </source>
</evidence>
<dbReference type="GO" id="GO:0016020">
    <property type="term" value="C:membrane"/>
    <property type="evidence" value="ECO:0007669"/>
    <property type="project" value="GOC"/>
</dbReference>
<keyword evidence="1 3" id="KW-0472">Membrane</keyword>
<dbReference type="GO" id="GO:0006506">
    <property type="term" value="P:GPI anchor biosynthetic process"/>
    <property type="evidence" value="ECO:0007669"/>
    <property type="project" value="InterPro"/>
</dbReference>
<dbReference type="Proteomes" id="UP000050424">
    <property type="component" value="Unassembled WGS sequence"/>
</dbReference>
<organism evidence="4 5">
    <name type="scientific">Neonectria ditissima</name>
    <dbReference type="NCBI Taxonomy" id="78410"/>
    <lineage>
        <taxon>Eukaryota</taxon>
        <taxon>Fungi</taxon>
        <taxon>Dikarya</taxon>
        <taxon>Ascomycota</taxon>
        <taxon>Pezizomycotina</taxon>
        <taxon>Sordariomycetes</taxon>
        <taxon>Hypocreomycetidae</taxon>
        <taxon>Hypocreales</taxon>
        <taxon>Nectriaceae</taxon>
        <taxon>Neonectria</taxon>
    </lineage>
</organism>
<keyword evidence="3" id="KW-0812">Transmembrane</keyword>
<dbReference type="STRING" id="78410.A0A0P7BVQ7"/>
<dbReference type="PANTHER" id="PTHR13315">
    <property type="entry name" value="METALLO PHOSPHOESTERASE RELATED"/>
    <property type="match status" value="1"/>
</dbReference>
<feature type="region of interest" description="Disordered" evidence="2">
    <location>
        <begin position="574"/>
        <end position="642"/>
    </location>
</feature>
<accession>A0A0P7BVQ7</accession>